<name>A0A2T0R120_9ACTN</name>
<dbReference type="PANTHER" id="PTHR43539:SF78">
    <property type="entry name" value="FLAVIN-CONTAINING MONOOXYGENASE"/>
    <property type="match status" value="1"/>
</dbReference>
<comment type="caution">
    <text evidence="2">The sequence shown here is derived from an EMBL/GenBank/DDBJ whole genome shotgun (WGS) entry which is preliminary data.</text>
</comment>
<dbReference type="SUPFAM" id="SSF51905">
    <property type="entry name" value="FAD/NAD(P)-binding domain"/>
    <property type="match status" value="2"/>
</dbReference>
<keyword evidence="1" id="KW-0560">Oxidoreductase</keyword>
<dbReference type="InterPro" id="IPR050982">
    <property type="entry name" value="Auxin_biosynth/cation_transpt"/>
</dbReference>
<dbReference type="PANTHER" id="PTHR43539">
    <property type="entry name" value="FLAVIN-BINDING MONOOXYGENASE-LIKE PROTEIN (AFU_ORTHOLOGUE AFUA_4G09220)"/>
    <property type="match status" value="1"/>
</dbReference>
<dbReference type="Pfam" id="PF13738">
    <property type="entry name" value="Pyr_redox_3"/>
    <property type="match status" value="1"/>
</dbReference>
<proteinExistence type="predicted"/>
<dbReference type="InterPro" id="IPR036188">
    <property type="entry name" value="FAD/NAD-bd_sf"/>
</dbReference>
<evidence type="ECO:0000313" key="3">
    <source>
        <dbReference type="Proteomes" id="UP000238083"/>
    </source>
</evidence>
<dbReference type="PIRSF" id="PIRSF000332">
    <property type="entry name" value="FMO"/>
    <property type="match status" value="1"/>
</dbReference>
<accession>A0A2T0R120</accession>
<dbReference type="PROSITE" id="PS51257">
    <property type="entry name" value="PROKAR_LIPOPROTEIN"/>
    <property type="match status" value="1"/>
</dbReference>
<dbReference type="AlphaFoldDB" id="A0A2T0R120"/>
<dbReference type="GO" id="GO:0005829">
    <property type="term" value="C:cytosol"/>
    <property type="evidence" value="ECO:0007669"/>
    <property type="project" value="TreeGrafter"/>
</dbReference>
<evidence type="ECO:0000256" key="1">
    <source>
        <dbReference type="ARBA" id="ARBA00023002"/>
    </source>
</evidence>
<dbReference type="GO" id="GO:0050661">
    <property type="term" value="F:NADP binding"/>
    <property type="evidence" value="ECO:0007669"/>
    <property type="project" value="InterPro"/>
</dbReference>
<dbReference type="EMBL" id="PVZF01000009">
    <property type="protein sequence ID" value="PRY12996.1"/>
    <property type="molecule type" value="Genomic_DNA"/>
</dbReference>
<dbReference type="InterPro" id="IPR000960">
    <property type="entry name" value="Flavin_mOase"/>
</dbReference>
<organism evidence="2 3">
    <name type="scientific">Kineococcus rhizosphaerae</name>
    <dbReference type="NCBI Taxonomy" id="559628"/>
    <lineage>
        <taxon>Bacteria</taxon>
        <taxon>Bacillati</taxon>
        <taxon>Actinomycetota</taxon>
        <taxon>Actinomycetes</taxon>
        <taxon>Kineosporiales</taxon>
        <taxon>Kineosporiaceae</taxon>
        <taxon>Kineococcus</taxon>
    </lineage>
</organism>
<dbReference type="Gene3D" id="3.50.50.60">
    <property type="entry name" value="FAD/NAD(P)-binding domain"/>
    <property type="match status" value="1"/>
</dbReference>
<dbReference type="GO" id="GO:0004497">
    <property type="term" value="F:monooxygenase activity"/>
    <property type="evidence" value="ECO:0007669"/>
    <property type="project" value="TreeGrafter"/>
</dbReference>
<dbReference type="GO" id="GO:0050660">
    <property type="term" value="F:flavin adenine dinucleotide binding"/>
    <property type="evidence" value="ECO:0007669"/>
    <property type="project" value="InterPro"/>
</dbReference>
<gene>
    <name evidence="2" type="ORF">CLV37_109184</name>
</gene>
<protein>
    <submittedName>
        <fullName evidence="2">Cation diffusion facilitator CzcD-associated flavoprotein CzcO</fullName>
    </submittedName>
</protein>
<reference evidence="2 3" key="1">
    <citation type="submission" date="2018-03" db="EMBL/GenBank/DDBJ databases">
        <title>Genomic Encyclopedia of Archaeal and Bacterial Type Strains, Phase II (KMG-II): from individual species to whole genera.</title>
        <authorList>
            <person name="Goeker M."/>
        </authorList>
    </citation>
    <scope>NUCLEOTIDE SEQUENCE [LARGE SCALE GENOMIC DNA]</scope>
    <source>
        <strain evidence="2 3">DSM 19711</strain>
    </source>
</reference>
<dbReference type="PRINTS" id="PR00469">
    <property type="entry name" value="PNDRDTASEII"/>
</dbReference>
<sequence length="376" mass="39760">MIASVTREVDVVVLGAGAAGLATAACLRRRGLDPVVLDRGDHVGQVWHERYDRLHLHTPRVQSALPGLRLPAGAGRWVARDDFAAYLAGYAQVHRIRPQFGHDVERVVRRGGRWDVRTSAGSFRVRELVVATGHANSPALPDWGRGSVRVVHSAAYRNPGRLGARSVLVAGAGNSGAEIVVDLLEHGVADVLWSVRTPPPVVPRSLGPVPATLLTIVQQPFPTALVDPLSRWAAARSVGDLSAHGLPPARIGPVARTRTTGEPPVIDVGIVAALRAGRVRVVPAVTRLEGADVVLAEGSRHRPDVVVAATGFSPALGFLEHPDLLDRSGRPRTHGGASTPGAPGLRFVGFRVPARGALFEAGRDARAAARAITRRA</sequence>
<keyword evidence="3" id="KW-1185">Reference proteome</keyword>
<evidence type="ECO:0000313" key="2">
    <source>
        <dbReference type="EMBL" id="PRY12996.1"/>
    </source>
</evidence>
<dbReference type="Proteomes" id="UP000238083">
    <property type="component" value="Unassembled WGS sequence"/>
</dbReference>
<dbReference type="OrthoDB" id="4328825at2"/>